<dbReference type="EMBL" id="JBHLZP010000142">
    <property type="protein sequence ID" value="MFB9834498.1"/>
    <property type="molecule type" value="Genomic_DNA"/>
</dbReference>
<evidence type="ECO:0000313" key="1">
    <source>
        <dbReference type="EMBL" id="MFB9834498.1"/>
    </source>
</evidence>
<gene>
    <name evidence="1" type="ORF">ACFFNX_20145</name>
</gene>
<name>A0ABV5YIP5_9ACTN</name>
<keyword evidence="2" id="KW-1185">Reference proteome</keyword>
<proteinExistence type="predicted"/>
<protein>
    <submittedName>
        <fullName evidence="1">M64 family metallopeptidase</fullName>
    </submittedName>
</protein>
<accession>A0ABV5YIP5</accession>
<dbReference type="InterPro" id="IPR024079">
    <property type="entry name" value="MetalloPept_cat_dom_sf"/>
</dbReference>
<organism evidence="1 2">
    <name type="scientific">Actinoallomurus acaciae</name>
    <dbReference type="NCBI Taxonomy" id="502577"/>
    <lineage>
        <taxon>Bacteria</taxon>
        <taxon>Bacillati</taxon>
        <taxon>Actinomycetota</taxon>
        <taxon>Actinomycetes</taxon>
        <taxon>Streptosporangiales</taxon>
        <taxon>Thermomonosporaceae</taxon>
        <taxon>Actinoallomurus</taxon>
    </lineage>
</organism>
<dbReference type="Gene3D" id="3.40.390.10">
    <property type="entry name" value="Collagenase (Catalytic Domain)"/>
    <property type="match status" value="1"/>
</dbReference>
<evidence type="ECO:0000313" key="2">
    <source>
        <dbReference type="Proteomes" id="UP001589627"/>
    </source>
</evidence>
<comment type="caution">
    <text evidence="1">The sequence shown here is derived from an EMBL/GenBank/DDBJ whole genome shotgun (WGS) entry which is preliminary data.</text>
</comment>
<dbReference type="RefSeq" id="WP_378204211.1">
    <property type="nucleotide sequence ID" value="NZ_JBHLZP010000142.1"/>
</dbReference>
<dbReference type="Pfam" id="PF09471">
    <property type="entry name" value="Peptidase_M64"/>
    <property type="match status" value="1"/>
</dbReference>
<reference evidence="1 2" key="1">
    <citation type="submission" date="2024-09" db="EMBL/GenBank/DDBJ databases">
        <authorList>
            <person name="Sun Q."/>
            <person name="Mori K."/>
        </authorList>
    </citation>
    <scope>NUCLEOTIDE SEQUENCE [LARGE SCALE GENOMIC DNA]</scope>
    <source>
        <strain evidence="1 2">TBRC 0563</strain>
    </source>
</reference>
<dbReference type="InterPro" id="IPR019026">
    <property type="entry name" value="Peptidase_M64_IgA"/>
</dbReference>
<sequence length="465" mass="50349">MLNKEVTFYTSTVANGFVDAAHLFAQQAGEAALRVKIITGPPGSYYTDQRKTGLLGNHRCGAMPIPTYISDRLLTGSRQNAAAWSRAGGHQCREPAVRPLANSGTCGDAGGTYATASGGNAMSSLIMPHEIGHSLGGRQDEYNYYQRGVSGGAYTDGEPDSIHHTLLTERQMRQQRAKWWRWLGETSTTGGVIGRYEGGMYKRQAGHAHPDRQVVDLTGFVRDPAIRSSAAVTQTRTWTVDTRVTTATAGTAPGFTDSTPASTDVGADDVIYAETTHPADSVPAVRWTVDGRRVTTTGNERDLDLRRFHLTSGTHTVTARVVDAGTQSPPLSWKVDAQRPVVAARFSTPAASEGRAKVLDDRFTMKLSPSDDTAGATLAEFQVDGDGWYRYFGWPTDSTAPFLFTPLGTNIDDLYYGKLGRPTRAVAWEEVPPGYGRHTIEYRAVDAAGNIGRTTKVEVILRKSG</sequence>
<dbReference type="Proteomes" id="UP001589627">
    <property type="component" value="Unassembled WGS sequence"/>
</dbReference>